<name>A0A1Y1RY25_9SPIO</name>
<dbReference type="Gene3D" id="3.30.9.10">
    <property type="entry name" value="D-Amino Acid Oxidase, subunit A, domain 2"/>
    <property type="match status" value="1"/>
</dbReference>
<dbReference type="OrthoDB" id="9801699at2"/>
<feature type="domain" description="FAD dependent oxidoreductase" evidence="1">
    <location>
        <begin position="6"/>
        <end position="363"/>
    </location>
</feature>
<organism evidence="3 4">
    <name type="scientific">Marispirochaeta aestuarii</name>
    <dbReference type="NCBI Taxonomy" id="1963862"/>
    <lineage>
        <taxon>Bacteria</taxon>
        <taxon>Pseudomonadati</taxon>
        <taxon>Spirochaetota</taxon>
        <taxon>Spirochaetia</taxon>
        <taxon>Spirochaetales</taxon>
        <taxon>Spirochaetaceae</taxon>
        <taxon>Marispirochaeta</taxon>
    </lineage>
</organism>
<dbReference type="Pfam" id="PF01266">
    <property type="entry name" value="DAO"/>
    <property type="match status" value="1"/>
</dbReference>
<gene>
    <name evidence="3" type="ORF">B4O97_09305</name>
</gene>
<dbReference type="InterPro" id="IPR036188">
    <property type="entry name" value="FAD/NAD-bd_sf"/>
</dbReference>
<protein>
    <submittedName>
        <fullName evidence="3">FAD/NAD(P)-binding oxidoreductase</fullName>
    </submittedName>
</protein>
<feature type="domain" description="BFD-like [2Fe-2S]-binding" evidence="2">
    <location>
        <begin position="408"/>
        <end position="459"/>
    </location>
</feature>
<dbReference type="STRING" id="1963862.B4O97_09305"/>
<dbReference type="CDD" id="cd19946">
    <property type="entry name" value="GlpA-like_Fer2_BFD-like"/>
    <property type="match status" value="1"/>
</dbReference>
<dbReference type="Gene3D" id="1.10.10.1100">
    <property type="entry name" value="BFD-like [2Fe-2S]-binding domain"/>
    <property type="match status" value="1"/>
</dbReference>
<dbReference type="SUPFAM" id="SSF54373">
    <property type="entry name" value="FAD-linked reductases, C-terminal domain"/>
    <property type="match status" value="1"/>
</dbReference>
<accession>A0A1Y1RY25</accession>
<dbReference type="InterPro" id="IPR006076">
    <property type="entry name" value="FAD-dep_OxRdtase"/>
</dbReference>
<comment type="caution">
    <text evidence="3">The sequence shown here is derived from an EMBL/GenBank/DDBJ whole genome shotgun (WGS) entry which is preliminary data.</text>
</comment>
<dbReference type="RefSeq" id="WP_083050292.1">
    <property type="nucleotide sequence ID" value="NZ_MWQY01000009.1"/>
</dbReference>
<dbReference type="EMBL" id="MWQY01000009">
    <property type="protein sequence ID" value="ORC35361.1"/>
    <property type="molecule type" value="Genomic_DNA"/>
</dbReference>
<proteinExistence type="predicted"/>
<keyword evidence="4" id="KW-1185">Reference proteome</keyword>
<dbReference type="Proteomes" id="UP000192343">
    <property type="component" value="Unassembled WGS sequence"/>
</dbReference>
<dbReference type="InterPro" id="IPR041854">
    <property type="entry name" value="BFD-like_2Fe2S-bd_dom_sf"/>
</dbReference>
<dbReference type="Pfam" id="PF04324">
    <property type="entry name" value="Fer2_BFD"/>
    <property type="match status" value="1"/>
</dbReference>
<dbReference type="PANTHER" id="PTHR42720:SF1">
    <property type="entry name" value="GLYCEROL 3-PHOSPHATE OXIDASE"/>
    <property type="match status" value="1"/>
</dbReference>
<dbReference type="Gene3D" id="3.50.50.60">
    <property type="entry name" value="FAD/NAD(P)-binding domain"/>
    <property type="match status" value="1"/>
</dbReference>
<sequence>MMKRYDVVVIGAGVSGAAIARRLSAYRLSIALLEKEIDVSFGVSKANSGVIHGGFHHSPDLLKSRLEIQGNLMYDKLQRELHFPFRRCGILVAAFSTEEMRIVQELYNRGVANGAIGIELCNGDRMHMLEPKLNSDVMGGLFAPGGGIVEPYRLVFSLVESAVLNGVDLHTNFDVAGVEKSGKTGSEDREYVLHGSDGQSIRGRWVINAAGLFADRISGLFGAEDFRIHPRKGEEFLLDREASAHTGRVIFPVPNPVSKGMLVIPTVEGTTMIGPTALETDDKEDLATSSENFEKVFYSARRLIPSVSERDIITSFAGLRPSLEDGDFYIARSEKAERFVQVAGIQSPGLTAAPAIAEYVKDLLKQGGLELTEDPDYQGEIPAVPRFRSMSLHEQDAAVKADPAYGNIICRCENVSEAEVVAAIRRGHTSLDGIKFYTRAGMGRCQGGFCSYKILQILRRETGLPWEKITKRGRKSWIVRERISPAKTS</sequence>
<evidence type="ECO:0000313" key="3">
    <source>
        <dbReference type="EMBL" id="ORC35361.1"/>
    </source>
</evidence>
<evidence type="ECO:0000259" key="1">
    <source>
        <dbReference type="Pfam" id="PF01266"/>
    </source>
</evidence>
<dbReference type="InterPro" id="IPR007419">
    <property type="entry name" value="BFD-like_2Fe2S-bd_dom"/>
</dbReference>
<dbReference type="SUPFAM" id="SSF51905">
    <property type="entry name" value="FAD/NAD(P)-binding domain"/>
    <property type="match status" value="1"/>
</dbReference>
<evidence type="ECO:0000313" key="4">
    <source>
        <dbReference type="Proteomes" id="UP000192343"/>
    </source>
</evidence>
<dbReference type="InterPro" id="IPR052745">
    <property type="entry name" value="G3P_Oxidase/Oxidoreductase"/>
</dbReference>
<dbReference type="PANTHER" id="PTHR42720">
    <property type="entry name" value="GLYCEROL-3-PHOSPHATE DEHYDROGENASE"/>
    <property type="match status" value="1"/>
</dbReference>
<evidence type="ECO:0000259" key="2">
    <source>
        <dbReference type="Pfam" id="PF04324"/>
    </source>
</evidence>
<dbReference type="AlphaFoldDB" id="A0A1Y1RY25"/>
<reference evidence="3 4" key="1">
    <citation type="submission" date="2017-03" db="EMBL/GenBank/DDBJ databases">
        <title>Draft Genome sequence of Marispirochaeta sp. strain JC444.</title>
        <authorList>
            <person name="Shivani Y."/>
            <person name="Subhash Y."/>
            <person name="Sasikala C."/>
            <person name="Ramana C."/>
        </authorList>
    </citation>
    <scope>NUCLEOTIDE SEQUENCE [LARGE SCALE GENOMIC DNA]</scope>
    <source>
        <strain evidence="3 4">JC444</strain>
    </source>
</reference>